<organism evidence="2 3">
    <name type="scientific">Anopheles maculatus</name>
    <dbReference type="NCBI Taxonomy" id="74869"/>
    <lineage>
        <taxon>Eukaryota</taxon>
        <taxon>Metazoa</taxon>
        <taxon>Ecdysozoa</taxon>
        <taxon>Arthropoda</taxon>
        <taxon>Hexapoda</taxon>
        <taxon>Insecta</taxon>
        <taxon>Pterygota</taxon>
        <taxon>Neoptera</taxon>
        <taxon>Endopterygota</taxon>
        <taxon>Diptera</taxon>
        <taxon>Nematocera</taxon>
        <taxon>Culicoidea</taxon>
        <taxon>Culicidae</taxon>
        <taxon>Anophelinae</taxon>
        <taxon>Anopheles</taxon>
        <taxon>Anopheles maculatus group</taxon>
    </lineage>
</organism>
<dbReference type="Proteomes" id="UP000075901">
    <property type="component" value="Unassembled WGS sequence"/>
</dbReference>
<evidence type="ECO:0000313" key="3">
    <source>
        <dbReference type="Proteomes" id="UP000075901"/>
    </source>
</evidence>
<sequence>MKTLKKIQGCKQHNGVIGYHSPVQYFPTANMQHVGHTGHSKQFKIAILGPSDGHIRFGKSVFPYNSDVIEIVLGGWGNTKSAGRRQHRTASNRLTNQVLAEAQTPNLMSPYRPVVFVLEVFNDGRVEVRLHGQTIPFLTFTDNNRTPVNYMAFTRWEKDLIFFYDCPL</sequence>
<reference evidence="2" key="2">
    <citation type="submission" date="2020-05" db="UniProtKB">
        <authorList>
            <consortium name="EnsemblMetazoa"/>
        </authorList>
    </citation>
    <scope>IDENTIFICATION</scope>
    <source>
        <strain evidence="2">maculatus3</strain>
    </source>
</reference>
<feature type="domain" description="Farnesoic acid O-methyl transferase" evidence="1">
    <location>
        <begin position="20"/>
        <end position="167"/>
    </location>
</feature>
<dbReference type="VEuPathDB" id="VectorBase:AMAM006028"/>
<accession>A0A182SFZ2</accession>
<name>A0A182SFZ2_9DIPT</name>
<dbReference type="PANTHER" id="PTHR36695:SF12">
    <property type="entry name" value="AGAP008648-PA"/>
    <property type="match status" value="1"/>
</dbReference>
<reference evidence="3" key="1">
    <citation type="submission" date="2013-09" db="EMBL/GenBank/DDBJ databases">
        <title>The Genome Sequence of Anopheles maculatus species B.</title>
        <authorList>
            <consortium name="The Broad Institute Genomics Platform"/>
            <person name="Neafsey D.E."/>
            <person name="Besansky N."/>
            <person name="Howell P."/>
            <person name="Walton C."/>
            <person name="Young S.K."/>
            <person name="Zeng Q."/>
            <person name="Gargeya S."/>
            <person name="Fitzgerald M."/>
            <person name="Haas B."/>
            <person name="Abouelleil A."/>
            <person name="Allen A.W."/>
            <person name="Alvarado L."/>
            <person name="Arachchi H.M."/>
            <person name="Berlin A.M."/>
            <person name="Chapman S.B."/>
            <person name="Gainer-Dewar J."/>
            <person name="Goldberg J."/>
            <person name="Griggs A."/>
            <person name="Gujja S."/>
            <person name="Hansen M."/>
            <person name="Howarth C."/>
            <person name="Imamovic A."/>
            <person name="Ireland A."/>
            <person name="Larimer J."/>
            <person name="McCowan C."/>
            <person name="Murphy C."/>
            <person name="Pearson M."/>
            <person name="Poon T.W."/>
            <person name="Priest M."/>
            <person name="Roberts A."/>
            <person name="Saif S."/>
            <person name="Shea T."/>
            <person name="Sisk P."/>
            <person name="Sykes S."/>
            <person name="Wortman J."/>
            <person name="Nusbaum C."/>
            <person name="Birren B."/>
        </authorList>
    </citation>
    <scope>NUCLEOTIDE SEQUENCE [LARGE SCALE GENOMIC DNA]</scope>
    <source>
        <strain evidence="3">maculatus3</strain>
    </source>
</reference>
<dbReference type="Pfam" id="PF12248">
    <property type="entry name" value="Methyltransf_FA"/>
    <property type="match status" value="1"/>
</dbReference>
<dbReference type="EnsemblMetazoa" id="AMAM006028-RA">
    <property type="protein sequence ID" value="AMAM006028-PA"/>
    <property type="gene ID" value="AMAM006028"/>
</dbReference>
<dbReference type="InterPro" id="IPR022041">
    <property type="entry name" value="Methyltransf_FA"/>
</dbReference>
<protein>
    <submittedName>
        <fullName evidence="2">Methyltransf_FA domain-containing protein</fullName>
    </submittedName>
</protein>
<dbReference type="AlphaFoldDB" id="A0A182SFZ2"/>
<proteinExistence type="predicted"/>
<evidence type="ECO:0000313" key="2">
    <source>
        <dbReference type="EnsemblMetazoa" id="AMAM006028-PA"/>
    </source>
</evidence>
<dbReference type="PANTHER" id="PTHR36695">
    <property type="entry name" value="AGAP008648-PA"/>
    <property type="match status" value="1"/>
</dbReference>
<evidence type="ECO:0000259" key="1">
    <source>
        <dbReference type="Pfam" id="PF12248"/>
    </source>
</evidence>
<keyword evidence="3" id="KW-1185">Reference proteome</keyword>